<dbReference type="AlphaFoldDB" id="A0A1D9MLU8"/>
<dbReference type="Proteomes" id="UP000176288">
    <property type="component" value="Chromosome"/>
</dbReference>
<dbReference type="GO" id="GO:0016787">
    <property type="term" value="F:hydrolase activity"/>
    <property type="evidence" value="ECO:0007669"/>
    <property type="project" value="UniProtKB-KW"/>
</dbReference>
<evidence type="ECO:0000256" key="1">
    <source>
        <dbReference type="ARBA" id="ARBA00010088"/>
    </source>
</evidence>
<dbReference type="InterPro" id="IPR029058">
    <property type="entry name" value="AB_hydrolase_fold"/>
</dbReference>
<dbReference type="Pfam" id="PF08386">
    <property type="entry name" value="Abhydrolase_4"/>
    <property type="match status" value="1"/>
</dbReference>
<keyword evidence="3" id="KW-0378">Hydrolase</keyword>
<proteinExistence type="inferred from homology"/>
<feature type="domain" description="Peptidase S33 tripeptidyl aminopeptidase-like C-terminal" evidence="6">
    <location>
        <begin position="448"/>
        <end position="545"/>
    </location>
</feature>
<feature type="region of interest" description="Disordered" evidence="4">
    <location>
        <begin position="1"/>
        <end position="25"/>
    </location>
</feature>
<protein>
    <submittedName>
        <fullName evidence="7">Uncharacterized protein</fullName>
    </submittedName>
</protein>
<dbReference type="KEGG" id="avu:BK816_08130"/>
<evidence type="ECO:0000256" key="4">
    <source>
        <dbReference type="SAM" id="MobiDB-lite"/>
    </source>
</evidence>
<dbReference type="InterPro" id="IPR013595">
    <property type="entry name" value="Pept_S33_TAP-like_C"/>
</dbReference>
<evidence type="ECO:0000313" key="7">
    <source>
        <dbReference type="EMBL" id="AOZ73255.1"/>
    </source>
</evidence>
<sequence length="545" mass="59276">MTFAVSPAEERSQSTTKVGARPAARKPLRRRLTTLGAVLAVSATLAACSFGSDGSDAVQKTVEPTPSASPIPAGLESYYDQKLVWGNCDSSIEATKESTCATFKVPKNYANPSEGDLSITAVKYVKSGVKPSGDIYTNPGGPGGSAVDFVAENASHVFTQEILDKFAIVGMDNRGTRHSTPIECITPQEMDALLSENTQDVLTEAGLAHERQRMADMGKKCLEKSDTIKWVDTVSAARDLDVLRHLNGNNKLDYLGFSYGTFFGATYAELFPKNVGHMVLDGALDPSLNYDQVAEAQMVGFEKSLVHFADECNDGNPNCFLGRGEDGAKQIMAFVRALHQKPLRTGDPKRPLTENLAITAIMGSMYNQQWFPILTQGLENAMLKGNGQILLSMADQMNDRLDDGTYKGNSKESFFAVNALDYPIEGDMDTWQKQAKELLEKHPILGEQFMLGDALRQDWPVKPVGKRGPIKAEGAPPILVIGTTGDPATPLSMAQSLAEQLDKGVLLTVKGWNHTAYNSNANECVTQTVDDIFLKDQMPKQNKYC</sequence>
<dbReference type="SUPFAM" id="SSF53474">
    <property type="entry name" value="alpha/beta-Hydrolases"/>
    <property type="match status" value="1"/>
</dbReference>
<evidence type="ECO:0000256" key="2">
    <source>
        <dbReference type="ARBA" id="ARBA00022729"/>
    </source>
</evidence>
<dbReference type="Pfam" id="PF00561">
    <property type="entry name" value="Abhydrolase_1"/>
    <property type="match status" value="1"/>
</dbReference>
<name>A0A1D9MLU8_9ACTO</name>
<dbReference type="PANTHER" id="PTHR43248">
    <property type="entry name" value="2-SUCCINYL-6-HYDROXY-2,4-CYCLOHEXADIENE-1-CARBOXYLATE SYNTHASE"/>
    <property type="match status" value="1"/>
</dbReference>
<evidence type="ECO:0000259" key="5">
    <source>
        <dbReference type="Pfam" id="PF00561"/>
    </source>
</evidence>
<comment type="similarity">
    <text evidence="1">Belongs to the peptidase S33 family.</text>
</comment>
<accession>A0A1D9MLU8</accession>
<feature type="domain" description="AB hydrolase-1" evidence="5">
    <location>
        <begin position="139"/>
        <end position="303"/>
    </location>
</feature>
<gene>
    <name evidence="7" type="ORF">BK816_08130</name>
</gene>
<dbReference type="RefSeq" id="WP_071164718.1">
    <property type="nucleotide sequence ID" value="NZ_CP017812.1"/>
</dbReference>
<organism evidence="7 8">
    <name type="scientific">Boudabousia tangfeifanii</name>
    <dbReference type="NCBI Taxonomy" id="1912795"/>
    <lineage>
        <taxon>Bacteria</taxon>
        <taxon>Bacillati</taxon>
        <taxon>Actinomycetota</taxon>
        <taxon>Actinomycetes</taxon>
        <taxon>Actinomycetales</taxon>
        <taxon>Actinomycetaceae</taxon>
        <taxon>Boudabousia</taxon>
    </lineage>
</organism>
<dbReference type="Gene3D" id="3.40.50.1820">
    <property type="entry name" value="alpha/beta hydrolase"/>
    <property type="match status" value="1"/>
</dbReference>
<dbReference type="STRING" id="1912795.BK816_08130"/>
<evidence type="ECO:0000256" key="3">
    <source>
        <dbReference type="ARBA" id="ARBA00022801"/>
    </source>
</evidence>
<dbReference type="PANTHER" id="PTHR43248:SF29">
    <property type="entry name" value="TRIPEPTIDYL AMINOPEPTIDASE"/>
    <property type="match status" value="1"/>
</dbReference>
<evidence type="ECO:0000313" key="8">
    <source>
        <dbReference type="Proteomes" id="UP000176288"/>
    </source>
</evidence>
<evidence type="ECO:0000259" key="6">
    <source>
        <dbReference type="Pfam" id="PF08386"/>
    </source>
</evidence>
<reference evidence="7 8" key="1">
    <citation type="submission" date="2016-10" db="EMBL/GenBank/DDBJ databases">
        <title>Actinomyces aegypiusis sp. nov., isolated from the Aegypius monachus in Qinghai Tibet Plateau China.</title>
        <authorList>
            <person name="Wang Y."/>
        </authorList>
    </citation>
    <scope>NUCLEOTIDE SEQUENCE [LARGE SCALE GENOMIC DNA]</scope>
    <source>
        <strain evidence="7 8">VUL4_3</strain>
    </source>
</reference>
<dbReference type="OrthoDB" id="3252468at2"/>
<dbReference type="InterPro" id="IPR000073">
    <property type="entry name" value="AB_hydrolase_1"/>
</dbReference>
<dbReference type="EMBL" id="CP017812">
    <property type="protein sequence ID" value="AOZ73255.1"/>
    <property type="molecule type" value="Genomic_DNA"/>
</dbReference>
<keyword evidence="8" id="KW-1185">Reference proteome</keyword>
<dbReference type="InterPro" id="IPR051601">
    <property type="entry name" value="Serine_prot/Carboxylest_S33"/>
</dbReference>
<keyword evidence="2" id="KW-0732">Signal</keyword>